<accession>A0AA48HY57</accession>
<evidence type="ECO:0000313" key="5">
    <source>
        <dbReference type="Proteomes" id="UP001330184"/>
    </source>
</evidence>
<dbReference type="InterPro" id="IPR019734">
    <property type="entry name" value="TPR_rpt"/>
</dbReference>
<gene>
    <name evidence="4" type="primary">batE</name>
    <name evidence="4" type="ORF">MACH07_10530</name>
</gene>
<dbReference type="Gene3D" id="2.30.30.40">
    <property type="entry name" value="SH3 Domains"/>
    <property type="match status" value="1"/>
</dbReference>
<proteinExistence type="predicted"/>
<protein>
    <submittedName>
        <fullName evidence="4">BatE protein</fullName>
    </submittedName>
</protein>
<dbReference type="EMBL" id="AP027268">
    <property type="protein sequence ID" value="BDW92221.1"/>
    <property type="molecule type" value="Genomic_DNA"/>
</dbReference>
<dbReference type="AlphaFoldDB" id="A0AA48HY57"/>
<keyword evidence="3" id="KW-0732">Signal</keyword>
<reference evidence="4 5" key="1">
    <citation type="submission" date="2023-01" db="EMBL/GenBank/DDBJ databases">
        <title>Complete genome sequence of Muricauda aquimarina strain IFOP_LL357.</title>
        <authorList>
            <person name="Gajardo G."/>
            <person name="Ueki S."/>
            <person name="Maruyama F."/>
        </authorList>
    </citation>
    <scope>NUCLEOTIDE SEQUENCE [LARGE SCALE GENOMIC DNA]</scope>
    <source>
        <strain evidence="4 5">IFOP_LL357</strain>
    </source>
</reference>
<evidence type="ECO:0000256" key="1">
    <source>
        <dbReference type="PROSITE-ProRule" id="PRU00339"/>
    </source>
</evidence>
<feature type="transmembrane region" description="Helical" evidence="2">
    <location>
        <begin position="159"/>
        <end position="181"/>
    </location>
</feature>
<keyword evidence="1" id="KW-0802">TPR repeat</keyword>
<feature type="repeat" description="TPR" evidence="1">
    <location>
        <begin position="56"/>
        <end position="89"/>
    </location>
</feature>
<dbReference type="InterPro" id="IPR010466">
    <property type="entry name" value="DUF1058"/>
</dbReference>
<keyword evidence="5" id="KW-1185">Reference proteome</keyword>
<dbReference type="SMART" id="SM00028">
    <property type="entry name" value="TPR"/>
    <property type="match status" value="2"/>
</dbReference>
<sequence>MSTKKIVLLICLGWCSLGFSQNEALFNEATELYNNGEYSSAIENYKKILENGEHSSSVYFNLGNCNYKLNAIGPSIYFYEKALLLDPNNKEIQNNLRFAQNMRLDAIEEMPKTELSRIYNAIVGMFSSDQWAYIAVGLIFLFVLAYMAYYFLRSANQKRAAFISSIFSLALGSVCILMAYLNHQQYKNDDPAIVFSKEVQVTSEPNNNSAAIFTLHEGTKVNILEELDDWRRIRIADGQTGWLMDNTIKPLKDF</sequence>
<evidence type="ECO:0000313" key="4">
    <source>
        <dbReference type="EMBL" id="BDW92221.1"/>
    </source>
</evidence>
<dbReference type="PROSITE" id="PS50005">
    <property type="entry name" value="TPR"/>
    <property type="match status" value="1"/>
</dbReference>
<dbReference type="RefSeq" id="WP_338197216.1">
    <property type="nucleotide sequence ID" value="NZ_AP027268.1"/>
</dbReference>
<feature type="signal peptide" evidence="3">
    <location>
        <begin position="1"/>
        <end position="20"/>
    </location>
</feature>
<evidence type="ECO:0000256" key="3">
    <source>
        <dbReference type="SAM" id="SignalP"/>
    </source>
</evidence>
<dbReference type="SUPFAM" id="SSF48452">
    <property type="entry name" value="TPR-like"/>
    <property type="match status" value="1"/>
</dbReference>
<dbReference type="Gene3D" id="1.25.40.10">
    <property type="entry name" value="Tetratricopeptide repeat domain"/>
    <property type="match status" value="1"/>
</dbReference>
<name>A0AA48HY57_9FLAO</name>
<feature type="transmembrane region" description="Helical" evidence="2">
    <location>
        <begin position="131"/>
        <end position="152"/>
    </location>
</feature>
<feature type="chain" id="PRO_5041388743" evidence="3">
    <location>
        <begin position="21"/>
        <end position="254"/>
    </location>
</feature>
<dbReference type="Pfam" id="PF06347">
    <property type="entry name" value="SH3_4"/>
    <property type="match status" value="1"/>
</dbReference>
<dbReference type="InterPro" id="IPR011990">
    <property type="entry name" value="TPR-like_helical_dom_sf"/>
</dbReference>
<keyword evidence="2" id="KW-1133">Transmembrane helix</keyword>
<evidence type="ECO:0000256" key="2">
    <source>
        <dbReference type="SAM" id="Phobius"/>
    </source>
</evidence>
<dbReference type="Proteomes" id="UP001330184">
    <property type="component" value="Chromosome"/>
</dbReference>
<keyword evidence="2" id="KW-0812">Transmembrane</keyword>
<keyword evidence="2" id="KW-0472">Membrane</keyword>
<organism evidence="4 5">
    <name type="scientific">Flagellimonas marinaquae</name>
    <dbReference type="NCBI Taxonomy" id="254955"/>
    <lineage>
        <taxon>Bacteria</taxon>
        <taxon>Pseudomonadati</taxon>
        <taxon>Bacteroidota</taxon>
        <taxon>Flavobacteriia</taxon>
        <taxon>Flavobacteriales</taxon>
        <taxon>Flavobacteriaceae</taxon>
        <taxon>Flagellimonas</taxon>
    </lineage>
</organism>